<feature type="region of interest" description="Disordered" evidence="2">
    <location>
        <begin position="599"/>
        <end position="676"/>
    </location>
</feature>
<evidence type="ECO:0000256" key="2">
    <source>
        <dbReference type="SAM" id="MobiDB-lite"/>
    </source>
</evidence>
<dbReference type="Gene3D" id="1.25.40.990">
    <property type="match status" value="1"/>
</dbReference>
<feature type="compositionally biased region" description="Basic and acidic residues" evidence="2">
    <location>
        <begin position="80"/>
        <end position="98"/>
    </location>
</feature>
<dbReference type="PANTHER" id="PTHR12436:SF3">
    <property type="entry name" value="GERMINAL-CENTER ASSOCIATED NUCLEAR PROTEIN"/>
    <property type="match status" value="1"/>
</dbReference>
<feature type="coiled-coil region" evidence="1">
    <location>
        <begin position="1064"/>
        <end position="1152"/>
    </location>
</feature>
<keyword evidence="5" id="KW-1185">Reference proteome</keyword>
<feature type="compositionally biased region" description="Polar residues" evidence="2">
    <location>
        <begin position="634"/>
        <end position="662"/>
    </location>
</feature>
<feature type="region of interest" description="Disordered" evidence="2">
    <location>
        <begin position="1433"/>
        <end position="1454"/>
    </location>
</feature>
<dbReference type="Pfam" id="PF03399">
    <property type="entry name" value="SAC3_GANP"/>
    <property type="match status" value="1"/>
</dbReference>
<feature type="coiled-coil region" evidence="1">
    <location>
        <begin position="1398"/>
        <end position="1425"/>
    </location>
</feature>
<name>A0A135U5K3_9PEZI</name>
<evidence type="ECO:0000313" key="4">
    <source>
        <dbReference type="EMBL" id="KXH55676.1"/>
    </source>
</evidence>
<dbReference type="STRING" id="1209931.A0A135U5K3"/>
<accession>A0A135U5K3</accession>
<feature type="compositionally biased region" description="Polar residues" evidence="2">
    <location>
        <begin position="1220"/>
        <end position="1233"/>
    </location>
</feature>
<feature type="region of interest" description="Disordered" evidence="2">
    <location>
        <begin position="1212"/>
        <end position="1282"/>
    </location>
</feature>
<feature type="compositionally biased region" description="Basic and acidic residues" evidence="2">
    <location>
        <begin position="712"/>
        <end position="723"/>
    </location>
</feature>
<dbReference type="InterPro" id="IPR045107">
    <property type="entry name" value="SAC3/GANP/THP3"/>
</dbReference>
<dbReference type="PANTHER" id="PTHR12436">
    <property type="entry name" value="80 KDA MCM3-ASSOCIATED PROTEIN"/>
    <property type="match status" value="1"/>
</dbReference>
<dbReference type="GO" id="GO:0006406">
    <property type="term" value="P:mRNA export from nucleus"/>
    <property type="evidence" value="ECO:0007669"/>
    <property type="project" value="TreeGrafter"/>
</dbReference>
<feature type="compositionally biased region" description="Basic and acidic residues" evidence="2">
    <location>
        <begin position="1433"/>
        <end position="1442"/>
    </location>
</feature>
<dbReference type="OrthoDB" id="264795at2759"/>
<reference evidence="4 5" key="1">
    <citation type="submission" date="2014-02" db="EMBL/GenBank/DDBJ databases">
        <title>The genome sequence of Colletotrichum salicis CBS 607.94.</title>
        <authorList>
            <person name="Baroncelli R."/>
            <person name="Thon M.R."/>
        </authorList>
    </citation>
    <scope>NUCLEOTIDE SEQUENCE [LARGE SCALE GENOMIC DNA]</scope>
    <source>
        <strain evidence="4 5">CBS 607.94</strain>
    </source>
</reference>
<evidence type="ECO:0000259" key="3">
    <source>
        <dbReference type="Pfam" id="PF03399"/>
    </source>
</evidence>
<comment type="caution">
    <text evidence="4">The sequence shown here is derived from an EMBL/GenBank/DDBJ whole genome shotgun (WGS) entry which is preliminary data.</text>
</comment>
<feature type="compositionally biased region" description="Polar residues" evidence="2">
    <location>
        <begin position="744"/>
        <end position="779"/>
    </location>
</feature>
<feature type="compositionally biased region" description="Polar residues" evidence="2">
    <location>
        <begin position="871"/>
        <end position="883"/>
    </location>
</feature>
<dbReference type="Proteomes" id="UP000070121">
    <property type="component" value="Unassembled WGS sequence"/>
</dbReference>
<feature type="compositionally biased region" description="Low complexity" evidence="2">
    <location>
        <begin position="1256"/>
        <end position="1272"/>
    </location>
</feature>
<evidence type="ECO:0000256" key="1">
    <source>
        <dbReference type="SAM" id="Coils"/>
    </source>
</evidence>
<feature type="compositionally biased region" description="Polar residues" evidence="2">
    <location>
        <begin position="49"/>
        <end position="65"/>
    </location>
</feature>
<dbReference type="EMBL" id="JFFI01001701">
    <property type="protein sequence ID" value="KXH55676.1"/>
    <property type="molecule type" value="Genomic_DNA"/>
</dbReference>
<protein>
    <submittedName>
        <fullName evidence="4">GANP/Nin1/mts3/eIF-3 p25 family protein</fullName>
    </submittedName>
</protein>
<gene>
    <name evidence="4" type="ORF">CSAL01_06735</name>
</gene>
<keyword evidence="1" id="KW-0175">Coiled coil</keyword>
<feature type="compositionally biased region" description="Polar residues" evidence="2">
    <location>
        <begin position="943"/>
        <end position="981"/>
    </location>
</feature>
<feature type="compositionally biased region" description="Polar residues" evidence="2">
    <location>
        <begin position="890"/>
        <end position="913"/>
    </location>
</feature>
<dbReference type="InterPro" id="IPR005062">
    <property type="entry name" value="SAC3/GANP/THP3_conserved"/>
</dbReference>
<evidence type="ECO:0000313" key="5">
    <source>
        <dbReference type="Proteomes" id="UP000070121"/>
    </source>
</evidence>
<feature type="compositionally biased region" description="Polar residues" evidence="2">
    <location>
        <begin position="118"/>
        <end position="140"/>
    </location>
</feature>
<feature type="region of interest" description="Disordered" evidence="2">
    <location>
        <begin position="1"/>
        <end position="156"/>
    </location>
</feature>
<proteinExistence type="predicted"/>
<dbReference type="GO" id="GO:0005737">
    <property type="term" value="C:cytoplasm"/>
    <property type="evidence" value="ECO:0007669"/>
    <property type="project" value="TreeGrafter"/>
</dbReference>
<sequence>MTSVSFPPSRPDKKLSPFGGTSTGGFGSRSDASKNVFGLNGAGAGGGQRSTRNLNNQPPDMTTPATKRKGVNPFDGASSDDNRRRKNTKGDSQGDWKKKGSKAQGAKPNGAKAPKGFGTTQSRGGFGTQNNNNHSSASTDYETDDANGELNGDGTAYSDKIFSQLRQDGIAPPKWPSDPGNTTSKAAMAKFREEYKTYRDRARTSLMRAGLIDDPDKPKRLEDAIDFKGICDAMCPDFEKITRITEFDVQSAEKDPRTTFANTSKMVKKLARSAAGQEAPLPMDVRSTAALRRTLDYLIDDLLPIDDKLPSSHGFLWDRTRAIRRDFIFHSTMSPEEMKDQVYCLETIARFHVTALHLLSQEGFAPEDFSEQQEIEQLGKALLSLMFAYDDCKPQGVVCENEAEFRAYHLLFSANTPNILDNVQKEWGDSRFWTESDTIRTAVSLVESLQSAEDFHGPLGSGPSMATSGAHLTYFRILQSREVSYTMACFAEIHLGQLRRSVLRSLKKAYTRPRHGAKDITPSTLNRFLHFDTENQAIEFVEQHGLSFSNGQGPAGEPVQHLDTSQRMTWPRIHHSFSQRLVERKRGSRSLPEIIHRTIADESTGASQQAPAGFPTGAASFKPPPQQAPFGSHPATNADSPFSKSPFSAPQGGTSAGLTGTPSFDKGKESSTHYPYRRSLLRASTVIDRQNHCDSPQPDLSSSVKIELVPGVEERSDRVHNQDEMTSDGVSLAEDEEATEGPKPTSTNSNPFGNPFSTTPSTFTGATPVQQSGPASSATAVPALNPFAAKTSPFGKPDAAADSTTPSSNPFGSLNQPNDTSQPKAPSISAFPSPAFGTGAEQKAPVQARPAASIESSPAITVTPPTPKFPLSTSGTTAESSTPFKFPSNPGVQSTAPTATSSRFQPTPKTNATPHLPSFSPGVVAPAQPAKPFATFQPPPTQSPSLISTTTAPSVLSQAPTGSIAGSGQSPLPSLNFQGGSSEAVKSAPSAQQSFPPAVASPIHTAASPLAQARPPQASPVKQRSKQDVMADFAKWFVTGDNGLMQEFEKYIIEQIVSNAFGQYHREEEERKRREEEERDLAEARKFQVYNLSVKYFYRWKEIARNLRLTKLRRQEREEYRRVQREQREEEIRQRKKAAKVAEAKKRALEKNGFDPVEEFRELLQLRKDGTQADLQAEAEALLATGILSGISDEQLAAAHVMRPPPTMETLAANTPLPRSRSSTALSQSTTGTKPRGAKTRAIREEFGKSSTNFRRSLPPMSAHSSSSRLSSEPQKRVSKVSDRWRLKAMGLVTMPDGSALPESIANEMRYNGKRYAGLGSFGLDGTERRRSVSADLNHAAEARLRFSQSLNGGSSIAAVPQVNGISPLSKRKRALDDDNEIAVADETTRVKKRPSSNAEIDRILREARENLESLRSSRIELDEGADWFREQNEMMHAEEASRASSPWGKSGHR</sequence>
<dbReference type="GO" id="GO:0070390">
    <property type="term" value="C:transcription export complex 2"/>
    <property type="evidence" value="ECO:0007669"/>
    <property type="project" value="TreeGrafter"/>
</dbReference>
<organism evidence="4 5">
    <name type="scientific">Colletotrichum salicis</name>
    <dbReference type="NCBI Taxonomy" id="1209931"/>
    <lineage>
        <taxon>Eukaryota</taxon>
        <taxon>Fungi</taxon>
        <taxon>Dikarya</taxon>
        <taxon>Ascomycota</taxon>
        <taxon>Pezizomycotina</taxon>
        <taxon>Sordariomycetes</taxon>
        <taxon>Hypocreomycetidae</taxon>
        <taxon>Glomerellales</taxon>
        <taxon>Glomerellaceae</taxon>
        <taxon>Colletotrichum</taxon>
        <taxon>Colletotrichum acutatum species complex</taxon>
    </lineage>
</organism>
<feature type="domain" description="SAC3/GANP/THP3 conserved" evidence="3">
    <location>
        <begin position="234"/>
        <end position="549"/>
    </location>
</feature>
<feature type="compositionally biased region" description="Polar residues" evidence="2">
    <location>
        <begin position="802"/>
        <end position="824"/>
    </location>
</feature>
<feature type="region of interest" description="Disordered" evidence="2">
    <location>
        <begin position="712"/>
        <end position="997"/>
    </location>
</feature>